<dbReference type="VEuPathDB" id="FungiDB:CXQ85_001636"/>
<organism evidence="2 3">
    <name type="scientific">Candidozyma haemuli</name>
    <dbReference type="NCBI Taxonomy" id="45357"/>
    <lineage>
        <taxon>Eukaryota</taxon>
        <taxon>Fungi</taxon>
        <taxon>Dikarya</taxon>
        <taxon>Ascomycota</taxon>
        <taxon>Saccharomycotina</taxon>
        <taxon>Pichiomycetes</taxon>
        <taxon>Metschnikowiaceae</taxon>
        <taxon>Candidozyma</taxon>
    </lineage>
</organism>
<evidence type="ECO:0000313" key="2">
    <source>
        <dbReference type="EMBL" id="PVH19329.1"/>
    </source>
</evidence>
<dbReference type="Proteomes" id="UP000244309">
    <property type="component" value="Unassembled WGS sequence"/>
</dbReference>
<comment type="caution">
    <text evidence="2">The sequence shown here is derived from an EMBL/GenBank/DDBJ whole genome shotgun (WGS) entry which is preliminary data.</text>
</comment>
<sequence length="264" mass="29366">MIPPTTPPRRTVALEPVTPSSSRCHKKNSRSKPVASPFLTPRSSRKHASDIIGPSPKQAQHNFLPTPSTVGSGRKGRNPVLPAQTSSKSRNLTATLQALSENHSVKEQQPSTPPRPSTPQEQIIREPSTPYSAGLGIYDIDDDDTDKVRVVDVDFLKHIPRKKLPNPFLESHPSRSKKQPSKIDLATQMELVNHRTGERKVEQLSEEQRRFKPRRLEFTPAENPVKINYNIANKFVGKNMGKAFTMEDSNKSGFSIFSDGDSSS</sequence>
<feature type="compositionally biased region" description="Polar residues" evidence="1">
    <location>
        <begin position="83"/>
        <end position="102"/>
    </location>
</feature>
<name>A0A2V1AN68_9ASCO</name>
<accession>A0A2V1AN68</accession>
<feature type="region of interest" description="Disordered" evidence="1">
    <location>
        <begin position="163"/>
        <end position="183"/>
    </location>
</feature>
<evidence type="ECO:0000256" key="1">
    <source>
        <dbReference type="SAM" id="MobiDB-lite"/>
    </source>
</evidence>
<dbReference type="EMBL" id="PKFO01000001">
    <property type="protein sequence ID" value="PVH19329.1"/>
    <property type="molecule type" value="Genomic_DNA"/>
</dbReference>
<proteinExistence type="predicted"/>
<protein>
    <submittedName>
        <fullName evidence="2">Uncharacterized protein</fullName>
    </submittedName>
</protein>
<keyword evidence="3" id="KW-1185">Reference proteome</keyword>
<reference evidence="2 3" key="1">
    <citation type="submission" date="2017-12" db="EMBL/GenBank/DDBJ databases">
        <title>Genome Sequence of a Multidrug-Resistant Candida haemulonii Isolate from a Patient with Chronic Leg Ulcers in Israel.</title>
        <authorList>
            <person name="Chow N.A."/>
            <person name="Gade L."/>
            <person name="Batra D."/>
            <person name="Rowe L.A."/>
            <person name="Ben-Ami R."/>
            <person name="Loparev V.N."/>
            <person name="Litvintseva A.P."/>
        </authorList>
    </citation>
    <scope>NUCLEOTIDE SEQUENCE [LARGE SCALE GENOMIC DNA]</scope>
    <source>
        <strain evidence="2 3">B11899</strain>
    </source>
</reference>
<dbReference type="RefSeq" id="XP_025340269.1">
    <property type="nucleotide sequence ID" value="XM_025485338.1"/>
</dbReference>
<dbReference type="AlphaFoldDB" id="A0A2V1AN68"/>
<dbReference type="GeneID" id="37006967"/>
<gene>
    <name evidence="2" type="ORF">CXQ85_001636</name>
</gene>
<evidence type="ECO:0000313" key="3">
    <source>
        <dbReference type="Proteomes" id="UP000244309"/>
    </source>
</evidence>
<feature type="compositionally biased region" description="Polar residues" evidence="1">
    <location>
        <begin position="57"/>
        <end position="71"/>
    </location>
</feature>
<dbReference type="OrthoDB" id="3997968at2759"/>
<feature type="region of interest" description="Disordered" evidence="1">
    <location>
        <begin position="1"/>
        <end position="139"/>
    </location>
</feature>